<dbReference type="Gene3D" id="3.40.50.720">
    <property type="entry name" value="NAD(P)-binding Rossmann-like Domain"/>
    <property type="match status" value="1"/>
</dbReference>
<proteinExistence type="inferred from homology"/>
<dbReference type="PANTHER" id="PTHR42760:SF127">
    <property type="entry name" value="3-KETOACYL-ACYL CARRIER PROTEIN REDUCTASE-RELATED"/>
    <property type="match status" value="1"/>
</dbReference>
<dbReference type="Proteomes" id="UP000193144">
    <property type="component" value="Unassembled WGS sequence"/>
</dbReference>
<evidence type="ECO:0000313" key="6">
    <source>
        <dbReference type="Proteomes" id="UP000193144"/>
    </source>
</evidence>
<dbReference type="GO" id="GO:0016616">
    <property type="term" value="F:oxidoreductase activity, acting on the CH-OH group of donors, NAD or NADP as acceptor"/>
    <property type="evidence" value="ECO:0007669"/>
    <property type="project" value="TreeGrafter"/>
</dbReference>
<dbReference type="PRINTS" id="PR00080">
    <property type="entry name" value="SDRFAMILY"/>
</dbReference>
<evidence type="ECO:0000256" key="1">
    <source>
        <dbReference type="ARBA" id="ARBA00006484"/>
    </source>
</evidence>
<keyword evidence="3" id="KW-0560">Oxidoreductase</keyword>
<dbReference type="InterPro" id="IPR002347">
    <property type="entry name" value="SDR_fam"/>
</dbReference>
<dbReference type="CDD" id="cd05233">
    <property type="entry name" value="SDR_c"/>
    <property type="match status" value="1"/>
</dbReference>
<sequence>MSTPTSLPPKPLALVTGATGGIGRAICRILASHGISLALHYHSSKQEVQDIAMEIAHEFGSDVPGWQWFAVQADLGDYEQVRSMHAEVVSKIGAPTILINNAGTLGGQSRTASITDVSIEDFEKTWRLNCGSAFLLTQLCLPAMESSRWGRVIFISSVAGFTGGVVGPHYASSKSALHGLIHWLASTYAKAGISVNGIAPALIERTGMLPGVAEIPLGRLGTPEEVAETVLWMVKTGFVTNKVIGVDGGLFPQ</sequence>
<keyword evidence="2" id="KW-0521">NADP</keyword>
<dbReference type="FunFam" id="3.40.50.720:FF:000173">
    <property type="entry name" value="3-oxoacyl-[acyl-carrier protein] reductase"/>
    <property type="match status" value="1"/>
</dbReference>
<evidence type="ECO:0000256" key="4">
    <source>
        <dbReference type="RuleBase" id="RU000363"/>
    </source>
</evidence>
<gene>
    <name evidence="5" type="ORF">BCR34DRAFT_473660</name>
</gene>
<accession>A0A1Y2A6U0</accession>
<dbReference type="AlphaFoldDB" id="A0A1Y2A6U0"/>
<reference evidence="5 6" key="1">
    <citation type="submission" date="2016-07" db="EMBL/GenBank/DDBJ databases">
        <title>Pervasive Adenine N6-methylation of Active Genes in Fungi.</title>
        <authorList>
            <consortium name="DOE Joint Genome Institute"/>
            <person name="Mondo S.J."/>
            <person name="Dannebaum R.O."/>
            <person name="Kuo R.C."/>
            <person name="Labutti K."/>
            <person name="Haridas S."/>
            <person name="Kuo A."/>
            <person name="Salamov A."/>
            <person name="Ahrendt S.R."/>
            <person name="Lipzen A."/>
            <person name="Sullivan W."/>
            <person name="Andreopoulos W.B."/>
            <person name="Clum A."/>
            <person name="Lindquist E."/>
            <person name="Daum C."/>
            <person name="Ramamoorthy G.K."/>
            <person name="Gryganskyi A."/>
            <person name="Culley D."/>
            <person name="Magnuson J.K."/>
            <person name="James T.Y."/>
            <person name="O'Malley M.A."/>
            <person name="Stajich J.E."/>
            <person name="Spatafora J.W."/>
            <person name="Visel A."/>
            <person name="Grigoriev I.V."/>
        </authorList>
    </citation>
    <scope>NUCLEOTIDE SEQUENCE [LARGE SCALE GENOMIC DNA]</scope>
    <source>
        <strain evidence="5 6">CBS 115471</strain>
    </source>
</reference>
<dbReference type="InterPro" id="IPR036291">
    <property type="entry name" value="NAD(P)-bd_dom_sf"/>
</dbReference>
<dbReference type="SUPFAM" id="SSF51735">
    <property type="entry name" value="NAD(P)-binding Rossmann-fold domains"/>
    <property type="match status" value="1"/>
</dbReference>
<keyword evidence="6" id="KW-1185">Reference proteome</keyword>
<organism evidence="5 6">
    <name type="scientific">Clohesyomyces aquaticus</name>
    <dbReference type="NCBI Taxonomy" id="1231657"/>
    <lineage>
        <taxon>Eukaryota</taxon>
        <taxon>Fungi</taxon>
        <taxon>Dikarya</taxon>
        <taxon>Ascomycota</taxon>
        <taxon>Pezizomycotina</taxon>
        <taxon>Dothideomycetes</taxon>
        <taxon>Pleosporomycetidae</taxon>
        <taxon>Pleosporales</taxon>
        <taxon>Lindgomycetaceae</taxon>
        <taxon>Clohesyomyces</taxon>
    </lineage>
</organism>
<dbReference type="PROSITE" id="PS00061">
    <property type="entry name" value="ADH_SHORT"/>
    <property type="match status" value="1"/>
</dbReference>
<dbReference type="EMBL" id="MCFA01000008">
    <property type="protein sequence ID" value="ORY18219.1"/>
    <property type="molecule type" value="Genomic_DNA"/>
</dbReference>
<dbReference type="OrthoDB" id="417891at2759"/>
<evidence type="ECO:0000313" key="5">
    <source>
        <dbReference type="EMBL" id="ORY18219.1"/>
    </source>
</evidence>
<dbReference type="STRING" id="1231657.A0A1Y2A6U0"/>
<evidence type="ECO:0000256" key="2">
    <source>
        <dbReference type="ARBA" id="ARBA00022857"/>
    </source>
</evidence>
<dbReference type="PANTHER" id="PTHR42760">
    <property type="entry name" value="SHORT-CHAIN DEHYDROGENASES/REDUCTASES FAMILY MEMBER"/>
    <property type="match status" value="1"/>
</dbReference>
<comment type="similarity">
    <text evidence="1 4">Belongs to the short-chain dehydrogenases/reductases (SDR) family.</text>
</comment>
<dbReference type="InterPro" id="IPR020904">
    <property type="entry name" value="Sc_DH/Rdtase_CS"/>
</dbReference>
<dbReference type="GO" id="GO:0048038">
    <property type="term" value="F:quinone binding"/>
    <property type="evidence" value="ECO:0007669"/>
    <property type="project" value="TreeGrafter"/>
</dbReference>
<name>A0A1Y2A6U0_9PLEO</name>
<comment type="caution">
    <text evidence="5">The sequence shown here is derived from an EMBL/GenBank/DDBJ whole genome shotgun (WGS) entry which is preliminary data.</text>
</comment>
<dbReference type="GO" id="GO:0006633">
    <property type="term" value="P:fatty acid biosynthetic process"/>
    <property type="evidence" value="ECO:0007669"/>
    <property type="project" value="TreeGrafter"/>
</dbReference>
<evidence type="ECO:0000256" key="3">
    <source>
        <dbReference type="ARBA" id="ARBA00023002"/>
    </source>
</evidence>
<dbReference type="PRINTS" id="PR00081">
    <property type="entry name" value="GDHRDH"/>
</dbReference>
<dbReference type="Pfam" id="PF00106">
    <property type="entry name" value="adh_short"/>
    <property type="match status" value="1"/>
</dbReference>
<protein>
    <submittedName>
        <fullName evidence="5">3-oxoacyl-reductase</fullName>
    </submittedName>
</protein>